<keyword evidence="2" id="KW-0813">Transport</keyword>
<comment type="caution">
    <text evidence="5">The sequence shown here is derived from an EMBL/GenBank/DDBJ whole genome shotgun (WGS) entry which is preliminary data.</text>
</comment>
<dbReference type="PANTHER" id="PTHR21292:SF1">
    <property type="entry name" value="EXOCYST COMPLEX COMPONENT 3"/>
    <property type="match status" value="1"/>
</dbReference>
<feature type="repeat" description="ANK" evidence="4">
    <location>
        <begin position="218"/>
        <end position="250"/>
    </location>
</feature>
<feature type="repeat" description="ANK" evidence="4">
    <location>
        <begin position="251"/>
        <end position="283"/>
    </location>
</feature>
<reference evidence="5 6" key="1">
    <citation type="journal article" date="2018" name="Nat. Ecol. Evol.">
        <title>Genomic signatures of mitonuclear coevolution across populations of Tigriopus californicus.</title>
        <authorList>
            <person name="Barreto F.S."/>
            <person name="Watson E.T."/>
            <person name="Lima T.G."/>
            <person name="Willett C.S."/>
            <person name="Edmands S."/>
            <person name="Li W."/>
            <person name="Burton R.S."/>
        </authorList>
    </citation>
    <scope>NUCLEOTIDE SEQUENCE [LARGE SCALE GENOMIC DNA]</scope>
    <source>
        <strain evidence="5 6">San Diego</strain>
    </source>
</reference>
<dbReference type="Gene3D" id="1.10.357.50">
    <property type="match status" value="1"/>
</dbReference>
<accession>A0A553NB58</accession>
<dbReference type="GO" id="GO:0000145">
    <property type="term" value="C:exocyst"/>
    <property type="evidence" value="ECO:0007669"/>
    <property type="project" value="InterPro"/>
</dbReference>
<dbReference type="Gene3D" id="1.10.357.70">
    <property type="entry name" value="Exocyst complex component Sec6, C-terminal domain"/>
    <property type="match status" value="1"/>
</dbReference>
<dbReference type="GO" id="GO:0006887">
    <property type="term" value="P:exocytosis"/>
    <property type="evidence" value="ECO:0007669"/>
    <property type="project" value="UniProtKB-KW"/>
</dbReference>
<evidence type="ECO:0000256" key="1">
    <source>
        <dbReference type="ARBA" id="ARBA00009447"/>
    </source>
</evidence>
<sequence>MSEIATLEAEAKAKAVKHVANMLKAPDKLEKPAIEVQVPNLTSVTTLSPGSTTEITTITMDATSGEVLSFLGSSSPGHFQNTPVTIAPPAGGQTTTIHLQDLTVSEYTVPHIKEEIVQSDLDEASKRAGTSLEARMMIKSEKERAAFWPERPMKSDASLTTAGVKANTVLTNLQRGNIPTMQTFVVEPVVQTLHQRAGQGELRAKELNPNMIDDRDHRRRTPLMWSSYYGQTPTVNLLLRHGADVHCRGDEDETALHLACSAGHNDVVRILLNHGAEADVLDENSCSALMFAAMQNHALCVNELLNHGADVTLRNINGDSALALAMQNKSLQARAVIEQYVINQMIFNAERKKASAEAMFKMAMHGQLDGVKAGLHQLEKTMSDIQNVHVYMDEIDEALKEVPALEDTLRDLKTETAKYSQLATAKENLKHIFMVPETVKLAHTLISEGKVLEAHRHLVDLENSRDDLLFEIHKLPHNSSTDREILEDYFEPVVELSERMFKDYVKVHLRRTLNIVRTDPKVIVTALRIVEREERADQECLQRQKSTGFLPSGRPKQWKKKGLQVLKTNVQERIEGNQLETKTENKMWLVRHLELIRMITVEDLRIARTLCQPVFPPHYNIFDTYISMYHEALSTRLLEIIANGLEGHEYVTLLSWVIQTYPGKELMADPMLRIPEDKVSPLLDTATLENVQNEYLQNISANYEEWMRNTLSQEVEDWKKEIDPDMDNESCFHTSAPIIIYQMIDENLQVAATISPKLVNKVLVLSMEEVGKYGGMYRLAIVDYKNRYFKDRAQISLFTKYMIAIVNNCERFEELAQELKVRWWKPGFHDQDATNKLEVLLKTFQEMKLETSSYLVDESFLDLDDHFTEILSTKWQNTTDAIDTVCATLDDYFSDYKYLKTKNFESVITLAQDRVARRYITSMLQNNILRRKVTFETSRDRQNAAEKIKNEAIQLKTFFRNVAGDMADFDSPFDALSLLAEVLKSDEELLSLDIGTLVKRYSDITHDQLLCLLLLRGDLSKTVAKEIAQESVPEGVRNRGGTLHAKSILSQVQVTPGLINSLLANKEGAVGTMTNLNPFTNAKDGFKD</sequence>
<keyword evidence="6" id="KW-1185">Reference proteome</keyword>
<keyword evidence="3" id="KW-0268">Exocytosis</keyword>
<dbReference type="InterPro" id="IPR036770">
    <property type="entry name" value="Ankyrin_rpt-contain_sf"/>
</dbReference>
<dbReference type="EMBL" id="VCGU01000458">
    <property type="protein sequence ID" value="TRY62619.1"/>
    <property type="molecule type" value="Genomic_DNA"/>
</dbReference>
<dbReference type="Proteomes" id="UP000318571">
    <property type="component" value="Chromosome 10"/>
</dbReference>
<dbReference type="AlphaFoldDB" id="A0A553NB58"/>
<evidence type="ECO:0000313" key="5">
    <source>
        <dbReference type="EMBL" id="TRY62619.1"/>
    </source>
</evidence>
<dbReference type="STRING" id="6832.A0A553NB58"/>
<dbReference type="Pfam" id="PF06046">
    <property type="entry name" value="Sec6"/>
    <property type="match status" value="1"/>
</dbReference>
<proteinExistence type="inferred from homology"/>
<dbReference type="PROSITE" id="PS50297">
    <property type="entry name" value="ANK_REP_REGION"/>
    <property type="match status" value="3"/>
</dbReference>
<dbReference type="InterPro" id="IPR002110">
    <property type="entry name" value="Ankyrin_rpt"/>
</dbReference>
<evidence type="ECO:0000313" key="6">
    <source>
        <dbReference type="Proteomes" id="UP000318571"/>
    </source>
</evidence>
<dbReference type="Gene3D" id="1.25.40.20">
    <property type="entry name" value="Ankyrin repeat-containing domain"/>
    <property type="match status" value="1"/>
</dbReference>
<dbReference type="InterPro" id="IPR042532">
    <property type="entry name" value="EXOC3/Sec6_C"/>
</dbReference>
<dbReference type="PANTHER" id="PTHR21292">
    <property type="entry name" value="EXOCYST COMPLEX COMPONENT SEC6-RELATED"/>
    <property type="match status" value="1"/>
</dbReference>
<dbReference type="InterPro" id="IPR010326">
    <property type="entry name" value="EXOC3/Sec6"/>
</dbReference>
<dbReference type="Pfam" id="PF12796">
    <property type="entry name" value="Ank_2"/>
    <property type="match status" value="1"/>
</dbReference>
<protein>
    <submittedName>
        <fullName evidence="5">Uncharacterized protein</fullName>
    </submittedName>
</protein>
<comment type="similarity">
    <text evidence="1">Belongs to the SEC6 family.</text>
</comment>
<evidence type="ECO:0000256" key="4">
    <source>
        <dbReference type="PROSITE-ProRule" id="PRU00023"/>
    </source>
</evidence>
<dbReference type="SUPFAM" id="SSF48403">
    <property type="entry name" value="Ankyrin repeat"/>
    <property type="match status" value="1"/>
</dbReference>
<organism evidence="5 6">
    <name type="scientific">Tigriopus californicus</name>
    <name type="common">Marine copepod</name>
    <dbReference type="NCBI Taxonomy" id="6832"/>
    <lineage>
        <taxon>Eukaryota</taxon>
        <taxon>Metazoa</taxon>
        <taxon>Ecdysozoa</taxon>
        <taxon>Arthropoda</taxon>
        <taxon>Crustacea</taxon>
        <taxon>Multicrustacea</taxon>
        <taxon>Hexanauplia</taxon>
        <taxon>Copepoda</taxon>
        <taxon>Harpacticoida</taxon>
        <taxon>Harpacticidae</taxon>
        <taxon>Tigriopus</taxon>
    </lineage>
</organism>
<gene>
    <name evidence="5" type="ORF">TCAL_00416</name>
</gene>
<dbReference type="SMART" id="SM00248">
    <property type="entry name" value="ANK"/>
    <property type="match status" value="3"/>
</dbReference>
<keyword evidence="4" id="KW-0040">ANK repeat</keyword>
<feature type="repeat" description="ANK" evidence="4">
    <location>
        <begin position="284"/>
        <end position="316"/>
    </location>
</feature>
<dbReference type="PROSITE" id="PS50088">
    <property type="entry name" value="ANK_REPEAT"/>
    <property type="match status" value="3"/>
</dbReference>
<dbReference type="OMA" id="DICADST"/>
<evidence type="ECO:0000256" key="3">
    <source>
        <dbReference type="ARBA" id="ARBA00022483"/>
    </source>
</evidence>
<evidence type="ECO:0000256" key="2">
    <source>
        <dbReference type="ARBA" id="ARBA00022448"/>
    </source>
</evidence>
<name>A0A553NB58_TIGCA</name>
<dbReference type="GO" id="GO:0051601">
    <property type="term" value="P:exocyst localization"/>
    <property type="evidence" value="ECO:0007669"/>
    <property type="project" value="TreeGrafter"/>
</dbReference>
<dbReference type="GO" id="GO:0000149">
    <property type="term" value="F:SNARE binding"/>
    <property type="evidence" value="ECO:0007669"/>
    <property type="project" value="TreeGrafter"/>
</dbReference>